<dbReference type="AlphaFoldDB" id="A0A4Y7TFC1"/>
<feature type="compositionally biased region" description="Pro residues" evidence="1">
    <location>
        <begin position="147"/>
        <end position="168"/>
    </location>
</feature>
<feature type="compositionally biased region" description="Low complexity" evidence="1">
    <location>
        <begin position="169"/>
        <end position="184"/>
    </location>
</feature>
<evidence type="ECO:0000313" key="3">
    <source>
        <dbReference type="Proteomes" id="UP000298030"/>
    </source>
</evidence>
<dbReference type="OrthoDB" id="424753at2759"/>
<feature type="region of interest" description="Disordered" evidence="1">
    <location>
        <begin position="537"/>
        <end position="580"/>
    </location>
</feature>
<evidence type="ECO:0000256" key="1">
    <source>
        <dbReference type="SAM" id="MobiDB-lite"/>
    </source>
</evidence>
<accession>A0A4Y7TFC1</accession>
<organism evidence="2 3">
    <name type="scientific">Coprinellus micaceus</name>
    <name type="common">Glistening ink-cap mushroom</name>
    <name type="synonym">Coprinus micaceus</name>
    <dbReference type="NCBI Taxonomy" id="71717"/>
    <lineage>
        <taxon>Eukaryota</taxon>
        <taxon>Fungi</taxon>
        <taxon>Dikarya</taxon>
        <taxon>Basidiomycota</taxon>
        <taxon>Agaricomycotina</taxon>
        <taxon>Agaricomycetes</taxon>
        <taxon>Agaricomycetidae</taxon>
        <taxon>Agaricales</taxon>
        <taxon>Agaricineae</taxon>
        <taxon>Psathyrellaceae</taxon>
        <taxon>Coprinellus</taxon>
    </lineage>
</organism>
<feature type="region of interest" description="Disordered" evidence="1">
    <location>
        <begin position="266"/>
        <end position="320"/>
    </location>
</feature>
<dbReference type="Proteomes" id="UP000298030">
    <property type="component" value="Unassembled WGS sequence"/>
</dbReference>
<gene>
    <name evidence="2" type="ORF">FA13DRAFT_1773640</name>
</gene>
<dbReference type="STRING" id="71717.A0A4Y7TFC1"/>
<feature type="compositionally biased region" description="Basic and acidic residues" evidence="1">
    <location>
        <begin position="219"/>
        <end position="228"/>
    </location>
</feature>
<protein>
    <submittedName>
        <fullName evidence="2">Uncharacterized protein</fullName>
    </submittedName>
</protein>
<sequence>MPALIHIPLHRNRTPTHKRKRREPDEWTRNLDQRAKTLSALDAFIASQRALLARSHDDIERLRGLKGDVVRDPEAFFDNVDERLGLPVVPPKRRRRRVQPRLQTHDRVGGVQWVRVPLSHAGPLGIALPPSTRTSQNTNPLSLHRPNTPPHPPVPSLPRAPPSAPSLPLPQSSNSSSSPPAASLIDPVLIKFPPPTPLSDSELAGLGGCPVNAEEEKTEEGAREDPRAPAHRAGGGEGTWRTRVSSKWMWMWAWTSTWVRAMEQGSTLPQRPRLRLSDPLSVGGGIKEGPMDVDVGEGVSSPPPPPSPSKFQIQGQRTTTTSCTPHELEAVDAFRCPPPPPSIAAVPIASASTSTSASRPAKRAKVKHQHEEEEEEGDEGEEEEEVVVMHDPYGGASTKGKAASSTPPSPYNGYGGKSVEAVSMGRVGSMPSVGGKSLEALGLGGKAPPTSVSGQTTKSKDSGGSRGAKEPKPEKEKEKEKGTREKKEKTRPETYKQAWSVEEQRLLEQLLEEIPEGEGFRQGRGDLRGQGDDALCLGGAVPPPPRRATPALADERGGRGFMAEDIESDGRTEDAAAGGESGAEVFREVEEVWGWLALIYLLVTYTELKDRGERKATSAFLSESYLGEEQGISLALWERWGGVACIVFGMIESLNLPWTKIQRKVREGSGLGWGKDLPKRMGRRVKKGIDPNMKPKPETRCALMSKYRLLEQLVEEVLEGGVFVRFRLCLFETNTASDYLPPPLRYSGCLTGGWVISNPGYSSEIAIDGEGCREIYKWYEGTRYLSMHALHTLVDYHSTSLPVLPPMSSTPATLHHEWGCGYTIWVQLWCIYALFYVYDHAPYWVPL</sequence>
<feature type="region of interest" description="Disordered" evidence="1">
    <location>
        <begin position="1"/>
        <end position="26"/>
    </location>
</feature>
<dbReference type="EMBL" id="QPFP01000014">
    <property type="protein sequence ID" value="TEB32877.1"/>
    <property type="molecule type" value="Genomic_DNA"/>
</dbReference>
<feature type="region of interest" description="Disordered" evidence="1">
    <location>
        <begin position="122"/>
        <end position="239"/>
    </location>
</feature>
<feature type="compositionally biased region" description="Polar residues" evidence="1">
    <location>
        <begin position="310"/>
        <end position="320"/>
    </location>
</feature>
<feature type="compositionally biased region" description="Low complexity" evidence="1">
    <location>
        <begin position="343"/>
        <end position="359"/>
    </location>
</feature>
<keyword evidence="3" id="KW-1185">Reference proteome</keyword>
<proteinExistence type="predicted"/>
<feature type="compositionally biased region" description="Basic residues" evidence="1">
    <location>
        <begin position="8"/>
        <end position="21"/>
    </location>
</feature>
<comment type="caution">
    <text evidence="2">The sequence shown here is derived from an EMBL/GenBank/DDBJ whole genome shotgun (WGS) entry which is preliminary data.</text>
</comment>
<reference evidence="2 3" key="1">
    <citation type="journal article" date="2019" name="Nat. Ecol. Evol.">
        <title>Megaphylogeny resolves global patterns of mushroom evolution.</title>
        <authorList>
            <person name="Varga T."/>
            <person name="Krizsan K."/>
            <person name="Foldi C."/>
            <person name="Dima B."/>
            <person name="Sanchez-Garcia M."/>
            <person name="Sanchez-Ramirez S."/>
            <person name="Szollosi G.J."/>
            <person name="Szarkandi J.G."/>
            <person name="Papp V."/>
            <person name="Albert L."/>
            <person name="Andreopoulos W."/>
            <person name="Angelini C."/>
            <person name="Antonin V."/>
            <person name="Barry K.W."/>
            <person name="Bougher N.L."/>
            <person name="Buchanan P."/>
            <person name="Buyck B."/>
            <person name="Bense V."/>
            <person name="Catcheside P."/>
            <person name="Chovatia M."/>
            <person name="Cooper J."/>
            <person name="Damon W."/>
            <person name="Desjardin D."/>
            <person name="Finy P."/>
            <person name="Geml J."/>
            <person name="Haridas S."/>
            <person name="Hughes K."/>
            <person name="Justo A."/>
            <person name="Karasinski D."/>
            <person name="Kautmanova I."/>
            <person name="Kiss B."/>
            <person name="Kocsube S."/>
            <person name="Kotiranta H."/>
            <person name="LaButti K.M."/>
            <person name="Lechner B.E."/>
            <person name="Liimatainen K."/>
            <person name="Lipzen A."/>
            <person name="Lukacs Z."/>
            <person name="Mihaltcheva S."/>
            <person name="Morgado L.N."/>
            <person name="Niskanen T."/>
            <person name="Noordeloos M.E."/>
            <person name="Ohm R.A."/>
            <person name="Ortiz-Santana B."/>
            <person name="Ovrebo C."/>
            <person name="Racz N."/>
            <person name="Riley R."/>
            <person name="Savchenko A."/>
            <person name="Shiryaev A."/>
            <person name="Soop K."/>
            <person name="Spirin V."/>
            <person name="Szebenyi C."/>
            <person name="Tomsovsky M."/>
            <person name="Tulloss R.E."/>
            <person name="Uehling J."/>
            <person name="Grigoriev I.V."/>
            <person name="Vagvolgyi C."/>
            <person name="Papp T."/>
            <person name="Martin F.M."/>
            <person name="Miettinen O."/>
            <person name="Hibbett D.S."/>
            <person name="Nagy L.G."/>
        </authorList>
    </citation>
    <scope>NUCLEOTIDE SEQUENCE [LARGE SCALE GENOMIC DNA]</scope>
    <source>
        <strain evidence="2 3">FP101781</strain>
    </source>
</reference>
<feature type="compositionally biased region" description="Basic and acidic residues" evidence="1">
    <location>
        <begin position="458"/>
        <end position="494"/>
    </location>
</feature>
<feature type="region of interest" description="Disordered" evidence="1">
    <location>
        <begin position="436"/>
        <end position="497"/>
    </location>
</feature>
<feature type="region of interest" description="Disordered" evidence="1">
    <location>
        <begin position="342"/>
        <end position="418"/>
    </location>
</feature>
<feature type="compositionally biased region" description="Polar residues" evidence="1">
    <location>
        <begin position="131"/>
        <end position="141"/>
    </location>
</feature>
<feature type="compositionally biased region" description="Acidic residues" evidence="1">
    <location>
        <begin position="372"/>
        <end position="386"/>
    </location>
</feature>
<name>A0A4Y7TFC1_COPMI</name>
<evidence type="ECO:0000313" key="2">
    <source>
        <dbReference type="EMBL" id="TEB32877.1"/>
    </source>
</evidence>